<dbReference type="Proteomes" id="UP000230324">
    <property type="component" value="Unassembled WGS sequence"/>
</dbReference>
<evidence type="ECO:0000256" key="6">
    <source>
        <dbReference type="ARBA" id="ARBA00023136"/>
    </source>
</evidence>
<keyword evidence="2" id="KW-1003">Cell membrane</keyword>
<evidence type="ECO:0000259" key="9">
    <source>
        <dbReference type="PROSITE" id="PS51779"/>
    </source>
</evidence>
<gene>
    <name evidence="10" type="ORF">COS47_00815</name>
</gene>
<dbReference type="PROSITE" id="PS51779">
    <property type="entry name" value="POTRA"/>
    <property type="match status" value="1"/>
</dbReference>
<dbReference type="GO" id="GO:0005886">
    <property type="term" value="C:plasma membrane"/>
    <property type="evidence" value="ECO:0007669"/>
    <property type="project" value="TreeGrafter"/>
</dbReference>
<keyword evidence="6 8" id="KW-0472">Membrane</keyword>
<dbReference type="PANTHER" id="PTHR37820:SF1">
    <property type="entry name" value="CELL DIVISION PROTEIN FTSQ"/>
    <property type="match status" value="1"/>
</dbReference>
<dbReference type="InterPro" id="IPR005548">
    <property type="entry name" value="Cell_div_FtsQ/DivIB_C"/>
</dbReference>
<proteinExistence type="predicted"/>
<keyword evidence="7" id="KW-0131">Cell cycle</keyword>
<dbReference type="InterPro" id="IPR034746">
    <property type="entry name" value="POTRA"/>
</dbReference>
<accession>A0A2M7BYI9</accession>
<keyword evidence="5 8" id="KW-1133">Transmembrane helix</keyword>
<evidence type="ECO:0000256" key="3">
    <source>
        <dbReference type="ARBA" id="ARBA00022618"/>
    </source>
</evidence>
<sequence>MKKSQGFKRPYQVKKKKSILKSRFFWLFVLILIAGFAIFYLLIFSPVFQIKEIKIVNSHKVSITELQELVKNQVKHQWVLGFLSSKSIFLFKSNKVKEIILEQFPQIAEVNLVKEFPKTLEVTIKERVAVGIYCRAENCFFIDREGIIFEKSSQGSNLVIKSNIAGEEPALGNRVVDELRSSSPFAKARVIEKENLDIILEIKNKLKRILQIDIEEFIISEDKLTVRTSQGWEIYFDPKGDISWQLTELILVLEKQIPLQEREKLEYIDLRFSRVYYKYR</sequence>
<dbReference type="InterPro" id="IPR050487">
    <property type="entry name" value="FtsQ_DivIB"/>
</dbReference>
<reference evidence="11" key="1">
    <citation type="submission" date="2017-09" db="EMBL/GenBank/DDBJ databases">
        <title>Depth-based differentiation of microbial function through sediment-hosted aquifers and enrichment of novel symbionts in the deep terrestrial subsurface.</title>
        <authorList>
            <person name="Probst A.J."/>
            <person name="Ladd B."/>
            <person name="Jarett J.K."/>
            <person name="Geller-Mcgrath D.E."/>
            <person name="Sieber C.M.K."/>
            <person name="Emerson J.B."/>
            <person name="Anantharaman K."/>
            <person name="Thomas B.C."/>
            <person name="Malmstrom R."/>
            <person name="Stieglmeier M."/>
            <person name="Klingl A."/>
            <person name="Woyke T."/>
            <person name="Ryan C.M."/>
            <person name="Banfield J.F."/>
        </authorList>
    </citation>
    <scope>NUCLEOTIDE SEQUENCE [LARGE SCALE GENOMIC DNA]</scope>
</reference>
<evidence type="ECO:0000313" key="11">
    <source>
        <dbReference type="Proteomes" id="UP000230324"/>
    </source>
</evidence>
<evidence type="ECO:0000256" key="5">
    <source>
        <dbReference type="ARBA" id="ARBA00022989"/>
    </source>
</evidence>
<dbReference type="Pfam" id="PF08478">
    <property type="entry name" value="POTRA_1"/>
    <property type="match status" value="1"/>
</dbReference>
<dbReference type="InterPro" id="IPR013685">
    <property type="entry name" value="POTRA_FtsQ_type"/>
</dbReference>
<comment type="subcellular location">
    <subcellularLocation>
        <location evidence="1">Membrane</location>
    </subcellularLocation>
</comment>
<dbReference type="GO" id="GO:0051301">
    <property type="term" value="P:cell division"/>
    <property type="evidence" value="ECO:0007669"/>
    <property type="project" value="UniProtKB-KW"/>
</dbReference>
<dbReference type="EMBL" id="PEUV01000017">
    <property type="protein sequence ID" value="PIV12753.1"/>
    <property type="molecule type" value="Genomic_DNA"/>
</dbReference>
<dbReference type="Pfam" id="PF03799">
    <property type="entry name" value="FtsQ_DivIB_C"/>
    <property type="match status" value="1"/>
</dbReference>
<organism evidence="10 11">
    <name type="scientific">Candidatus Nealsonbacteria bacterium CG03_land_8_20_14_0_80_36_12</name>
    <dbReference type="NCBI Taxonomy" id="1974701"/>
    <lineage>
        <taxon>Bacteria</taxon>
        <taxon>Candidatus Nealsoniibacteriota</taxon>
    </lineage>
</organism>
<evidence type="ECO:0000256" key="4">
    <source>
        <dbReference type="ARBA" id="ARBA00022692"/>
    </source>
</evidence>
<evidence type="ECO:0000256" key="7">
    <source>
        <dbReference type="ARBA" id="ARBA00023306"/>
    </source>
</evidence>
<dbReference type="PANTHER" id="PTHR37820">
    <property type="entry name" value="CELL DIVISION PROTEIN DIVIB"/>
    <property type="match status" value="1"/>
</dbReference>
<comment type="caution">
    <text evidence="10">The sequence shown here is derived from an EMBL/GenBank/DDBJ whole genome shotgun (WGS) entry which is preliminary data.</text>
</comment>
<feature type="transmembrane region" description="Helical" evidence="8">
    <location>
        <begin position="24"/>
        <end position="48"/>
    </location>
</feature>
<keyword evidence="4 8" id="KW-0812">Transmembrane</keyword>
<dbReference type="Gene3D" id="3.10.20.310">
    <property type="entry name" value="membrane protein fhac"/>
    <property type="match status" value="1"/>
</dbReference>
<evidence type="ECO:0000256" key="8">
    <source>
        <dbReference type="SAM" id="Phobius"/>
    </source>
</evidence>
<evidence type="ECO:0000256" key="1">
    <source>
        <dbReference type="ARBA" id="ARBA00004370"/>
    </source>
</evidence>
<protein>
    <recommendedName>
        <fullName evidence="9">POTRA domain-containing protein</fullName>
    </recommendedName>
</protein>
<name>A0A2M7BYI9_9BACT</name>
<keyword evidence="3" id="KW-0132">Cell division</keyword>
<dbReference type="AlphaFoldDB" id="A0A2M7BYI9"/>
<feature type="domain" description="POTRA" evidence="9">
    <location>
        <begin position="48"/>
        <end position="127"/>
    </location>
</feature>
<evidence type="ECO:0000256" key="2">
    <source>
        <dbReference type="ARBA" id="ARBA00022475"/>
    </source>
</evidence>
<evidence type="ECO:0000313" key="10">
    <source>
        <dbReference type="EMBL" id="PIV12753.1"/>
    </source>
</evidence>